<reference evidence="2" key="1">
    <citation type="journal article" date="2019" name="Int. J. Syst. Evol. Microbiol.">
        <title>The Global Catalogue of Microorganisms (GCM) 10K type strain sequencing project: providing services to taxonomists for standard genome sequencing and annotation.</title>
        <authorList>
            <consortium name="The Broad Institute Genomics Platform"/>
            <consortium name="The Broad Institute Genome Sequencing Center for Infectious Disease"/>
            <person name="Wu L."/>
            <person name="Ma J."/>
        </authorList>
    </citation>
    <scope>NUCLEOTIDE SEQUENCE [LARGE SCALE GENOMIC DNA]</scope>
    <source>
        <strain evidence="2">CCUG 59778</strain>
    </source>
</reference>
<sequence>MVVEPRIGSSSAGVSVLAGPEDVADVDNAVVQAFSEGDVHHVDGPEPSPRTCCGR</sequence>
<dbReference type="Proteomes" id="UP001596157">
    <property type="component" value="Unassembled WGS sequence"/>
</dbReference>
<keyword evidence="2" id="KW-1185">Reference proteome</keyword>
<dbReference type="RefSeq" id="WP_378249363.1">
    <property type="nucleotide sequence ID" value="NZ_JBHSKF010000011.1"/>
</dbReference>
<protein>
    <submittedName>
        <fullName evidence="1">Uncharacterized protein</fullName>
    </submittedName>
</protein>
<proteinExistence type="predicted"/>
<gene>
    <name evidence="1" type="ORF">ACFPM7_20890</name>
</gene>
<accession>A0ABW0EQ27</accession>
<dbReference type="EMBL" id="JBHSKF010000011">
    <property type="protein sequence ID" value="MFC5289517.1"/>
    <property type="molecule type" value="Genomic_DNA"/>
</dbReference>
<name>A0ABW0EQ27_9PSEU</name>
<comment type="caution">
    <text evidence="1">The sequence shown here is derived from an EMBL/GenBank/DDBJ whole genome shotgun (WGS) entry which is preliminary data.</text>
</comment>
<evidence type="ECO:0000313" key="1">
    <source>
        <dbReference type="EMBL" id="MFC5289517.1"/>
    </source>
</evidence>
<evidence type="ECO:0000313" key="2">
    <source>
        <dbReference type="Proteomes" id="UP001596157"/>
    </source>
</evidence>
<organism evidence="1 2">
    <name type="scientific">Actinokineospora guangxiensis</name>
    <dbReference type="NCBI Taxonomy" id="1490288"/>
    <lineage>
        <taxon>Bacteria</taxon>
        <taxon>Bacillati</taxon>
        <taxon>Actinomycetota</taxon>
        <taxon>Actinomycetes</taxon>
        <taxon>Pseudonocardiales</taxon>
        <taxon>Pseudonocardiaceae</taxon>
        <taxon>Actinokineospora</taxon>
    </lineage>
</organism>